<dbReference type="PANTHER" id="PTHR37423">
    <property type="entry name" value="SOLUBLE LYTIC MUREIN TRANSGLYCOSYLASE-RELATED"/>
    <property type="match status" value="1"/>
</dbReference>
<dbReference type="PANTHER" id="PTHR37423:SF2">
    <property type="entry name" value="MEMBRANE-BOUND LYTIC MUREIN TRANSGLYCOSYLASE C"/>
    <property type="match status" value="1"/>
</dbReference>
<dbReference type="EMBL" id="CP028811">
    <property type="protein sequence ID" value="AWA31542.1"/>
    <property type="molecule type" value="Genomic_DNA"/>
</dbReference>
<dbReference type="InterPro" id="IPR008258">
    <property type="entry name" value="Transglycosylase_SLT_dom_1"/>
</dbReference>
<evidence type="ECO:0000259" key="2">
    <source>
        <dbReference type="Pfam" id="PF01464"/>
    </source>
</evidence>
<dbReference type="InterPro" id="IPR023346">
    <property type="entry name" value="Lysozyme-like_dom_sf"/>
</dbReference>
<dbReference type="SUPFAM" id="SSF53955">
    <property type="entry name" value="Lysozyme-like"/>
    <property type="match status" value="1"/>
</dbReference>
<dbReference type="AlphaFoldDB" id="A0A2S0RLD3"/>
<dbReference type="Gene3D" id="1.10.530.10">
    <property type="match status" value="1"/>
</dbReference>
<dbReference type="RefSeq" id="WP_108373693.1">
    <property type="nucleotide sequence ID" value="NZ_CP028811.1"/>
</dbReference>
<reference evidence="3 4" key="1">
    <citation type="submission" date="2018-04" db="EMBL/GenBank/DDBJ databases">
        <title>Genome sequencing of Flavobacterium sp. HYN0048.</title>
        <authorList>
            <person name="Yi H."/>
            <person name="Baek C."/>
        </authorList>
    </citation>
    <scope>NUCLEOTIDE SEQUENCE [LARGE SCALE GENOMIC DNA]</scope>
    <source>
        <strain evidence="3 4">HYN0048</strain>
    </source>
</reference>
<evidence type="ECO:0000256" key="1">
    <source>
        <dbReference type="ARBA" id="ARBA00007734"/>
    </source>
</evidence>
<dbReference type="CDD" id="cd16894">
    <property type="entry name" value="MltD-like"/>
    <property type="match status" value="1"/>
</dbReference>
<dbReference type="OrthoDB" id="9815002at2"/>
<accession>A0A2S0RLD3</accession>
<dbReference type="KEGG" id="fmg:HYN48_14870"/>
<feature type="domain" description="Transglycosylase SLT" evidence="2">
    <location>
        <begin position="97"/>
        <end position="199"/>
    </location>
</feature>
<evidence type="ECO:0000313" key="4">
    <source>
        <dbReference type="Proteomes" id="UP000244193"/>
    </source>
</evidence>
<sequence>MKTLHRFGLIFSLVLVSGLLVYGISKEKGDVSARKGTAMYFPESVDFAGENTPLNISDVKERFERELLVNANLDATTLLIIKRANRAFPVIEPILRQYNVPDDFKYLAVIESGLVNAVSPAGARGVWQFMPQTAKEYNMEVNDIVDERYHLEKSTEAACRYLVNAKARFGSWTLAAASYNGGVSGVNKQIEIQKVKNYYDLLLNDETSRYVFRILALKEIMKNPQLYGFNISPTDLYANIPTRKIEVDTTINDLASFALDQGINYKILKIHNPWLRDRKLLNASRKKYTIEIPTSGY</sequence>
<comment type="similarity">
    <text evidence="1">Belongs to the transglycosylase Slt family.</text>
</comment>
<protein>
    <submittedName>
        <fullName evidence="3">Murein transglycosylase</fullName>
    </submittedName>
</protein>
<evidence type="ECO:0000313" key="3">
    <source>
        <dbReference type="EMBL" id="AWA31542.1"/>
    </source>
</evidence>
<dbReference type="Pfam" id="PF01464">
    <property type="entry name" value="SLT"/>
    <property type="match status" value="1"/>
</dbReference>
<keyword evidence="4" id="KW-1185">Reference proteome</keyword>
<gene>
    <name evidence="3" type="ORF">HYN48_14870</name>
</gene>
<dbReference type="Proteomes" id="UP000244193">
    <property type="component" value="Chromosome"/>
</dbReference>
<name>A0A2S0RLD3_9FLAO</name>
<proteinExistence type="inferred from homology"/>
<organism evidence="3 4">
    <name type="scientific">Flavobacterium magnum</name>
    <dbReference type="NCBI Taxonomy" id="2162713"/>
    <lineage>
        <taxon>Bacteria</taxon>
        <taxon>Pseudomonadati</taxon>
        <taxon>Bacteroidota</taxon>
        <taxon>Flavobacteriia</taxon>
        <taxon>Flavobacteriales</taxon>
        <taxon>Flavobacteriaceae</taxon>
        <taxon>Flavobacterium</taxon>
    </lineage>
</organism>